<reference evidence="2" key="1">
    <citation type="submission" date="2022-06" db="EMBL/GenBank/DDBJ databases">
        <title>Uncovering the hologenomic basis of an extraordinary plant invasion.</title>
        <authorList>
            <person name="Bieker V.C."/>
            <person name="Martin M.D."/>
            <person name="Gilbert T."/>
            <person name="Hodgins K."/>
            <person name="Battlay P."/>
            <person name="Petersen B."/>
            <person name="Wilson J."/>
        </authorList>
    </citation>
    <scope>NUCLEOTIDE SEQUENCE</scope>
    <source>
        <strain evidence="2">AA19_3_7</strain>
        <tissue evidence="2">Leaf</tissue>
    </source>
</reference>
<evidence type="ECO:0000313" key="2">
    <source>
        <dbReference type="EMBL" id="KAI7747005.1"/>
    </source>
</evidence>
<accession>A0AAD5CVB7</accession>
<protein>
    <submittedName>
        <fullName evidence="2">Uncharacterized protein</fullName>
    </submittedName>
</protein>
<feature type="compositionally biased region" description="Basic and acidic residues" evidence="1">
    <location>
        <begin position="22"/>
        <end position="32"/>
    </location>
</feature>
<evidence type="ECO:0000256" key="1">
    <source>
        <dbReference type="SAM" id="MobiDB-lite"/>
    </source>
</evidence>
<comment type="caution">
    <text evidence="2">The sequence shown here is derived from an EMBL/GenBank/DDBJ whole genome shotgun (WGS) entry which is preliminary data.</text>
</comment>
<gene>
    <name evidence="2" type="ORF">M8C21_012656</name>
</gene>
<feature type="region of interest" description="Disordered" evidence="1">
    <location>
        <begin position="1"/>
        <end position="32"/>
    </location>
</feature>
<name>A0AAD5CVB7_AMBAR</name>
<proteinExistence type="predicted"/>
<evidence type="ECO:0000313" key="3">
    <source>
        <dbReference type="Proteomes" id="UP001206925"/>
    </source>
</evidence>
<sequence>MDLEAVADGPVNASSTTGIPTEGDRDSEQNENVKMDCGLVDSSESVSSMRVEKRKAAAAAAEEAKKRDLNVMHEDTLEAAMLDLEELVNKVKWLQRILQSSATSTSSSWKFAK</sequence>
<organism evidence="2 3">
    <name type="scientific">Ambrosia artemisiifolia</name>
    <name type="common">Common ragweed</name>
    <dbReference type="NCBI Taxonomy" id="4212"/>
    <lineage>
        <taxon>Eukaryota</taxon>
        <taxon>Viridiplantae</taxon>
        <taxon>Streptophyta</taxon>
        <taxon>Embryophyta</taxon>
        <taxon>Tracheophyta</taxon>
        <taxon>Spermatophyta</taxon>
        <taxon>Magnoliopsida</taxon>
        <taxon>eudicotyledons</taxon>
        <taxon>Gunneridae</taxon>
        <taxon>Pentapetalae</taxon>
        <taxon>asterids</taxon>
        <taxon>campanulids</taxon>
        <taxon>Asterales</taxon>
        <taxon>Asteraceae</taxon>
        <taxon>Asteroideae</taxon>
        <taxon>Heliantheae alliance</taxon>
        <taxon>Heliantheae</taxon>
        <taxon>Ambrosia</taxon>
    </lineage>
</organism>
<keyword evidence="3" id="KW-1185">Reference proteome</keyword>
<dbReference type="EMBL" id="JAMZMK010006860">
    <property type="protein sequence ID" value="KAI7747005.1"/>
    <property type="molecule type" value="Genomic_DNA"/>
</dbReference>
<dbReference type="AlphaFoldDB" id="A0AAD5CVB7"/>
<dbReference type="Proteomes" id="UP001206925">
    <property type="component" value="Unassembled WGS sequence"/>
</dbReference>